<dbReference type="AlphaFoldDB" id="Q1J1E8"/>
<evidence type="ECO:0000313" key="1">
    <source>
        <dbReference type="EMBL" id="ABF44686.1"/>
    </source>
</evidence>
<dbReference type="RefSeq" id="WP_011529530.1">
    <property type="nucleotide sequence ID" value="NC_008025.1"/>
</dbReference>
<evidence type="ECO:0000313" key="2">
    <source>
        <dbReference type="Proteomes" id="UP000002431"/>
    </source>
</evidence>
<proteinExistence type="predicted"/>
<sequence>MQREVSSGALIEVRGAWHGHVGDPRRRFAGVVTASDLPDVRVGASVMVTYHAAPGRTPGAHEHGTYTLDVGGRTLPLMRFTCHDTGTTGEEGNNDTAEATWQAVTLPGSTPTGSTGRGG</sequence>
<dbReference type="STRING" id="319795.Dgeo_0383"/>
<accession>Q1J1E8</accession>
<protein>
    <submittedName>
        <fullName evidence="1">Uncharacterized protein</fullName>
    </submittedName>
</protein>
<gene>
    <name evidence="1" type="ordered locus">Dgeo_0383</name>
</gene>
<dbReference type="HOGENOM" id="CLU_2232161_0_0_0"/>
<organism evidence="1 2">
    <name type="scientific">Deinococcus geothermalis (strain DSM 11300 / CIP 105573 / AG-3a)</name>
    <dbReference type="NCBI Taxonomy" id="319795"/>
    <lineage>
        <taxon>Bacteria</taxon>
        <taxon>Thermotogati</taxon>
        <taxon>Deinococcota</taxon>
        <taxon>Deinococci</taxon>
        <taxon>Deinococcales</taxon>
        <taxon>Deinococcaceae</taxon>
        <taxon>Deinococcus</taxon>
    </lineage>
</organism>
<keyword evidence="2" id="KW-1185">Reference proteome</keyword>
<dbReference type="KEGG" id="dge:Dgeo_0383"/>
<dbReference type="EMBL" id="CP000359">
    <property type="protein sequence ID" value="ABF44686.1"/>
    <property type="molecule type" value="Genomic_DNA"/>
</dbReference>
<name>Q1J1E8_DEIGD</name>
<reference evidence="1" key="1">
    <citation type="submission" date="2006-04" db="EMBL/GenBank/DDBJ databases">
        <title>Complete sequence of chromosome of Deinococcus geothermalis DSM 11300.</title>
        <authorList>
            <consortium name="US DOE Joint Genome Institute"/>
            <person name="Copeland A."/>
            <person name="Lucas S."/>
            <person name="Lapidus A."/>
            <person name="Barry K."/>
            <person name="Detter J.C."/>
            <person name="Glavina del Rio T."/>
            <person name="Hammon N."/>
            <person name="Israni S."/>
            <person name="Dalin E."/>
            <person name="Tice H."/>
            <person name="Pitluck S."/>
            <person name="Brettin T."/>
            <person name="Bruce D."/>
            <person name="Han C."/>
            <person name="Tapia R."/>
            <person name="Saunders E."/>
            <person name="Gilna P."/>
            <person name="Schmutz J."/>
            <person name="Larimer F."/>
            <person name="Land M."/>
            <person name="Hauser L."/>
            <person name="Kyrpides N."/>
            <person name="Kim E."/>
            <person name="Daly M.J."/>
            <person name="Fredrickson J.K."/>
            <person name="Makarova K.S."/>
            <person name="Gaidamakova E.K."/>
            <person name="Zhai M."/>
            <person name="Richardson P."/>
        </authorList>
    </citation>
    <scope>NUCLEOTIDE SEQUENCE</scope>
    <source>
        <strain evidence="1">DSM 11300</strain>
    </source>
</reference>
<dbReference type="Proteomes" id="UP000002431">
    <property type="component" value="Chromosome"/>
</dbReference>